<dbReference type="HOGENOM" id="CLU_2792973_0_0_6"/>
<evidence type="ECO:0000313" key="2">
    <source>
        <dbReference type="Proteomes" id="UP000009100"/>
    </source>
</evidence>
<proteinExistence type="predicted"/>
<organism evidence="1 2">
    <name type="scientific">Vibrio atlanticus (strain LGP32)</name>
    <name type="common">Vibrio splendidus (strain Mel32)</name>
    <dbReference type="NCBI Taxonomy" id="575788"/>
    <lineage>
        <taxon>Bacteria</taxon>
        <taxon>Pseudomonadati</taxon>
        <taxon>Pseudomonadota</taxon>
        <taxon>Gammaproteobacteria</taxon>
        <taxon>Vibrionales</taxon>
        <taxon>Vibrionaceae</taxon>
        <taxon>Vibrio</taxon>
    </lineage>
</organism>
<name>B7VP99_VIBA3</name>
<dbReference type="AlphaFoldDB" id="B7VP99"/>
<sequence length="68" mass="7730">MTAQSILGNKLEIPAFEVTLKLCPKRSCIILRPNRIDMLLYHSIITIQIKQTPASKSLTIMRFEANDT</sequence>
<dbReference type="Proteomes" id="UP000009100">
    <property type="component" value="Chromosome 1"/>
</dbReference>
<evidence type="ECO:0000313" key="1">
    <source>
        <dbReference type="EMBL" id="CAV18848.1"/>
    </source>
</evidence>
<gene>
    <name evidence="1" type="ordered locus">VS_1663</name>
</gene>
<protein>
    <submittedName>
        <fullName evidence="1">Uncharacterized protein</fullName>
    </submittedName>
</protein>
<accession>B7VP99</accession>
<dbReference type="KEGG" id="vsp:VS_1663"/>
<dbReference type="EMBL" id="FM954972">
    <property type="protein sequence ID" value="CAV18848.1"/>
    <property type="molecule type" value="Genomic_DNA"/>
</dbReference>
<reference evidence="1 2" key="1">
    <citation type="submission" date="2009-02" db="EMBL/GenBank/DDBJ databases">
        <title>Vibrio splendidus str. LGP32 complete genome.</title>
        <authorList>
            <person name="Mazel D."/>
            <person name="Le Roux F."/>
        </authorList>
    </citation>
    <scope>NUCLEOTIDE SEQUENCE [LARGE SCALE GENOMIC DNA]</scope>
    <source>
        <strain evidence="1 2">LGP32</strain>
    </source>
</reference>